<evidence type="ECO:0000313" key="3">
    <source>
        <dbReference type="Proteomes" id="UP000053328"/>
    </source>
</evidence>
<gene>
    <name evidence="2" type="ORF">PV08_11713</name>
</gene>
<dbReference type="InterPro" id="IPR003673">
    <property type="entry name" value="CoA-Trfase_fam_III"/>
</dbReference>
<dbReference type="STRING" id="91928.A0A0D1ZA98"/>
<dbReference type="GO" id="GO:0003824">
    <property type="term" value="F:catalytic activity"/>
    <property type="evidence" value="ECO:0007669"/>
    <property type="project" value="InterPro"/>
</dbReference>
<dbReference type="InterPro" id="IPR023606">
    <property type="entry name" value="CoA-Trfase_III_dom_1_sf"/>
</dbReference>
<dbReference type="PANTHER" id="PTHR48229:SF2">
    <property type="entry name" value="CAIB_BAIF FAMILY PROTEIN"/>
    <property type="match status" value="1"/>
</dbReference>
<dbReference type="InterPro" id="IPR052985">
    <property type="entry name" value="CoA-trans_III_biosynth/detox"/>
</dbReference>
<accession>A0A0D1ZA98</accession>
<proteinExistence type="inferred from homology"/>
<dbReference type="PANTHER" id="PTHR48229">
    <property type="entry name" value="CAIB/BAIF FAMILY ENZYME (AFU_ORTHOLOGUE AFUA_1G05360)-RELATED"/>
    <property type="match status" value="1"/>
</dbReference>
<keyword evidence="3" id="KW-1185">Reference proteome</keyword>
<reference evidence="2 3" key="1">
    <citation type="submission" date="2015-01" db="EMBL/GenBank/DDBJ databases">
        <title>The Genome Sequence of Exophiala spinifera CBS89968.</title>
        <authorList>
            <consortium name="The Broad Institute Genomics Platform"/>
            <person name="Cuomo C."/>
            <person name="de Hoog S."/>
            <person name="Gorbushina A."/>
            <person name="Stielow B."/>
            <person name="Teixiera M."/>
            <person name="Abouelleil A."/>
            <person name="Chapman S.B."/>
            <person name="Priest M."/>
            <person name="Young S.K."/>
            <person name="Wortman J."/>
            <person name="Nusbaum C."/>
            <person name="Birren B."/>
        </authorList>
    </citation>
    <scope>NUCLEOTIDE SEQUENCE [LARGE SCALE GENOMIC DNA]</scope>
    <source>
        <strain evidence="2 3">CBS 89968</strain>
    </source>
</reference>
<dbReference type="GeneID" id="27338796"/>
<dbReference type="Gene3D" id="3.40.50.10540">
    <property type="entry name" value="Crotonobetainyl-coa:carnitine coa-transferase, domain 1"/>
    <property type="match status" value="1"/>
</dbReference>
<dbReference type="RefSeq" id="XP_016230153.1">
    <property type="nucleotide sequence ID" value="XM_016386021.1"/>
</dbReference>
<dbReference type="SUPFAM" id="SSF89796">
    <property type="entry name" value="CoA-transferase family III (CaiB/BaiF)"/>
    <property type="match status" value="2"/>
</dbReference>
<dbReference type="EMBL" id="KN847501">
    <property type="protein sequence ID" value="KIW09937.1"/>
    <property type="molecule type" value="Genomic_DNA"/>
</dbReference>
<dbReference type="AlphaFoldDB" id="A0A0D1ZA98"/>
<dbReference type="OrthoDB" id="2308815at2759"/>
<evidence type="ECO:0000256" key="1">
    <source>
        <dbReference type="ARBA" id="ARBA00008383"/>
    </source>
</evidence>
<dbReference type="Proteomes" id="UP000053328">
    <property type="component" value="Unassembled WGS sequence"/>
</dbReference>
<organism evidence="2 3">
    <name type="scientific">Exophiala spinifera</name>
    <dbReference type="NCBI Taxonomy" id="91928"/>
    <lineage>
        <taxon>Eukaryota</taxon>
        <taxon>Fungi</taxon>
        <taxon>Dikarya</taxon>
        <taxon>Ascomycota</taxon>
        <taxon>Pezizomycotina</taxon>
        <taxon>Eurotiomycetes</taxon>
        <taxon>Chaetothyriomycetidae</taxon>
        <taxon>Chaetothyriales</taxon>
        <taxon>Herpotrichiellaceae</taxon>
        <taxon>Exophiala</taxon>
    </lineage>
</organism>
<evidence type="ECO:0000313" key="2">
    <source>
        <dbReference type="EMBL" id="KIW09937.1"/>
    </source>
</evidence>
<comment type="similarity">
    <text evidence="1">Belongs to the CoA-transferase III family.</text>
</comment>
<dbReference type="VEuPathDB" id="FungiDB:PV08_11713"/>
<sequence>MGSIDVRDRSPTLKDPASYSVPLEAQRVYKEGILKNPLIAKDLPQEAVDFGRSVRFVGSDSPSIPISWRFAESAAALKALEASLIAALLKRKYEITVSPATINTDHAQLFFASTLLWKINPDTDDEIGADLAGDSKIHRYIKDYDFHKHASSLHRINATNIYRTKDGKYFHLHGSMNPEPTLDSVGLPHERDAKTWEDAWEPFFEKLSQIESGDMQRRASDVYKQAGVICESLDSFRASEHGRANAHVGLFEIHPVSNPRQPPSWWPSCPQTSSRRPLAGLKVVDLTRVIAAPAVTRGLAELGASVMRITSSKICDYSSLHVDLNWGKWNASLDLKSGDDREKLKNLILDADVVVQGYRPGVLDKYGFGQQGIIDLCRDRERGIISARENCYGWNGPWTYRSGWQQISDACVGISWGFGKAMGLEDGEAVTPVFPNSDYMTGIAGVSGVLCALMRRADVGGSYKVDLALNYYNTWLANSVGQYPEAVWQDLWKRNGRQVFRYDLSLPLLLLWLDMIGSSNAMSNSRSHHNMLYTIPRFLKMIHENSSDKLLRPEFFEDRKSKAIGATIRTVKPIIGFENDEVMFKYNVGTRGNEVDAPFWPEDLTTEIVR</sequence>
<dbReference type="HOGENOM" id="CLU_021588_1_1_1"/>
<dbReference type="Pfam" id="PF02515">
    <property type="entry name" value="CoA_transf_3"/>
    <property type="match status" value="1"/>
</dbReference>
<protein>
    <submittedName>
        <fullName evidence="2">Uncharacterized protein</fullName>
    </submittedName>
</protein>
<name>A0A0D1ZA98_9EURO</name>